<accession>A0A382PYR0</accession>
<name>A0A382PYR0_9ZZZZ</name>
<dbReference type="EMBL" id="UINC01109951">
    <property type="protein sequence ID" value="SVC77131.1"/>
    <property type="molecule type" value="Genomic_DNA"/>
</dbReference>
<protein>
    <recommendedName>
        <fullName evidence="2">DUF5069 domain-containing protein</fullName>
    </recommendedName>
</protein>
<reference evidence="1" key="1">
    <citation type="submission" date="2018-05" db="EMBL/GenBank/DDBJ databases">
        <authorList>
            <person name="Lanie J.A."/>
            <person name="Ng W.-L."/>
            <person name="Kazmierczak K.M."/>
            <person name="Andrzejewski T.M."/>
            <person name="Davidsen T.M."/>
            <person name="Wayne K.J."/>
            <person name="Tettelin H."/>
            <person name="Glass J.I."/>
            <person name="Rusch D."/>
            <person name="Podicherti R."/>
            <person name="Tsui H.-C.T."/>
            <person name="Winkler M.E."/>
        </authorList>
    </citation>
    <scope>NUCLEOTIDE SEQUENCE</scope>
</reference>
<dbReference type="AlphaFoldDB" id="A0A382PYR0"/>
<sequence>MSDDWKARFRELYHSAQERYRAGRTTTTTIFEPDEVYFLATIGCSSRELFDFVEDSINWDDVEYDQVEGVTELRRDHFVNTLRSESAMTKIDPDKIPAKTDEVDGIAWLPRLILKARAKLAGQLPPELMYGCGGDRPFLRERNSNLVDFLRVTLEAGDDDRAIIDYIKTCSAKG</sequence>
<proteinExistence type="predicted"/>
<gene>
    <name evidence="1" type="ORF">METZ01_LOCUS329985</name>
</gene>
<evidence type="ECO:0008006" key="2">
    <source>
        <dbReference type="Google" id="ProtNLM"/>
    </source>
</evidence>
<evidence type="ECO:0000313" key="1">
    <source>
        <dbReference type="EMBL" id="SVC77131.1"/>
    </source>
</evidence>
<organism evidence="1">
    <name type="scientific">marine metagenome</name>
    <dbReference type="NCBI Taxonomy" id="408172"/>
    <lineage>
        <taxon>unclassified sequences</taxon>
        <taxon>metagenomes</taxon>
        <taxon>ecological metagenomes</taxon>
    </lineage>
</organism>